<dbReference type="EMBL" id="JBHUIX010000003">
    <property type="protein sequence ID" value="MFD2172965.1"/>
    <property type="molecule type" value="Genomic_DNA"/>
</dbReference>
<evidence type="ECO:0000313" key="3">
    <source>
        <dbReference type="Proteomes" id="UP001597413"/>
    </source>
</evidence>
<feature type="compositionally biased region" description="Low complexity" evidence="1">
    <location>
        <begin position="33"/>
        <end position="66"/>
    </location>
</feature>
<protein>
    <submittedName>
        <fullName evidence="2">Flagellar basal body-associated FliL family protein</fullName>
    </submittedName>
</protein>
<proteinExistence type="predicted"/>
<dbReference type="RefSeq" id="WP_377386691.1">
    <property type="nucleotide sequence ID" value="NZ_JBHUIX010000003.1"/>
</dbReference>
<evidence type="ECO:0000313" key="2">
    <source>
        <dbReference type="EMBL" id="MFD2172965.1"/>
    </source>
</evidence>
<gene>
    <name evidence="2" type="ORF">ACFSM0_02550</name>
</gene>
<accession>A0ABW5A571</accession>
<keyword evidence="2" id="KW-0966">Cell projection</keyword>
<name>A0ABW5A571_9RHOB</name>
<reference evidence="3" key="1">
    <citation type="journal article" date="2019" name="Int. J. Syst. Evol. Microbiol.">
        <title>The Global Catalogue of Microorganisms (GCM) 10K type strain sequencing project: providing services to taxonomists for standard genome sequencing and annotation.</title>
        <authorList>
            <consortium name="The Broad Institute Genomics Platform"/>
            <consortium name="The Broad Institute Genome Sequencing Center for Infectious Disease"/>
            <person name="Wu L."/>
            <person name="Ma J."/>
        </authorList>
    </citation>
    <scope>NUCLEOTIDE SEQUENCE [LARGE SCALE GENOMIC DNA]</scope>
    <source>
        <strain evidence="3">CCUG 55131</strain>
    </source>
</reference>
<keyword evidence="3" id="KW-1185">Reference proteome</keyword>
<dbReference type="Proteomes" id="UP001597413">
    <property type="component" value="Unassembled WGS sequence"/>
</dbReference>
<organism evidence="2 3">
    <name type="scientific">Rhodobacter lacus</name>
    <dbReference type="NCBI Taxonomy" id="1641972"/>
    <lineage>
        <taxon>Bacteria</taxon>
        <taxon>Pseudomonadati</taxon>
        <taxon>Pseudomonadota</taxon>
        <taxon>Alphaproteobacteria</taxon>
        <taxon>Rhodobacterales</taxon>
        <taxon>Rhodobacter group</taxon>
        <taxon>Rhodobacter</taxon>
    </lineage>
</organism>
<keyword evidence="2" id="KW-0969">Cilium</keyword>
<evidence type="ECO:0000256" key="1">
    <source>
        <dbReference type="SAM" id="MobiDB-lite"/>
    </source>
</evidence>
<keyword evidence="2" id="KW-0282">Flagellum</keyword>
<feature type="region of interest" description="Disordered" evidence="1">
    <location>
        <begin position="28"/>
        <end position="80"/>
    </location>
</feature>
<sequence length="191" mass="19503">MLRKILPILLALIGLAGGGAAGYFLRPPPPEPEVAAEGAAPAEGGHSAPAEGHAAPAEHGAPAAGHGESGGHGEGEGEGALPTTEFVKLNNQFVVPVVRGGKVASLVVLSLSIEVTLGGTEKVYAAEPKIRDTLLQVLFDHANAGGFDGAFTDTATMAELRRTMLEAVRTILGDMALTVLISDIARQDSQI</sequence>
<comment type="caution">
    <text evidence="2">The sequence shown here is derived from an EMBL/GenBank/DDBJ whole genome shotgun (WGS) entry which is preliminary data.</text>
</comment>